<dbReference type="GO" id="GO:0016020">
    <property type="term" value="C:membrane"/>
    <property type="evidence" value="ECO:0007669"/>
    <property type="project" value="InterPro"/>
</dbReference>
<gene>
    <name evidence="2" type="ORF">GSOID_T00023323001</name>
</gene>
<keyword evidence="1" id="KW-0472">Membrane</keyword>
<dbReference type="Proteomes" id="UP000011014">
    <property type="component" value="Unassembled WGS sequence"/>
</dbReference>
<dbReference type="PANTHER" id="PTHR10153">
    <property type="entry name" value="SMALL CONDUCTANCE CALCIUM-ACTIVATED POTASSIUM CHANNEL"/>
    <property type="match status" value="1"/>
</dbReference>
<protein>
    <recommendedName>
        <fullName evidence="3">Potassium channel domain-containing protein</fullName>
    </recommendedName>
</protein>
<evidence type="ECO:0000313" key="2">
    <source>
        <dbReference type="EMBL" id="CBY41260.1"/>
    </source>
</evidence>
<sequence length="179" mass="21090">RAFSFASRFQLRFAQQFSGKFKFTINWSFYPQKLTLRLLIALKVSLCAIHIPPINSVPLHPEWQLVIFIRLYHTIKFMREHHPMRYNRMTEILKTVASIKLSSTFLLKSYFMKRPLTMLMGLYFFIVFGTGYVVFALERRYGTCMMYLDVVWLMAVTLTNLGFGDFTPSFVLSRQGVKN</sequence>
<accession>E4Z0N2</accession>
<keyword evidence="1" id="KW-0812">Transmembrane</keyword>
<feature type="non-terminal residue" evidence="2">
    <location>
        <position position="1"/>
    </location>
</feature>
<reference evidence="2" key="1">
    <citation type="journal article" date="2010" name="Science">
        <title>Plasticity of animal genome architecture unmasked by rapid evolution of a pelagic tunicate.</title>
        <authorList>
            <person name="Denoeud F."/>
            <person name="Henriet S."/>
            <person name="Mungpakdee S."/>
            <person name="Aury J.M."/>
            <person name="Da Silva C."/>
            <person name="Brinkmann H."/>
            <person name="Mikhaleva J."/>
            <person name="Olsen L.C."/>
            <person name="Jubin C."/>
            <person name="Canestro C."/>
            <person name="Bouquet J.M."/>
            <person name="Danks G."/>
            <person name="Poulain J."/>
            <person name="Campsteijn C."/>
            <person name="Adamski M."/>
            <person name="Cross I."/>
            <person name="Yadetie F."/>
            <person name="Muffato M."/>
            <person name="Louis A."/>
            <person name="Butcher S."/>
            <person name="Tsagkogeorga G."/>
            <person name="Konrad A."/>
            <person name="Singh S."/>
            <person name="Jensen M.F."/>
            <person name="Cong E.H."/>
            <person name="Eikeseth-Otteraa H."/>
            <person name="Noel B."/>
            <person name="Anthouard V."/>
            <person name="Porcel B.M."/>
            <person name="Kachouri-Lafond R."/>
            <person name="Nishino A."/>
            <person name="Ugolini M."/>
            <person name="Chourrout P."/>
            <person name="Nishida H."/>
            <person name="Aasland R."/>
            <person name="Huzurbazar S."/>
            <person name="Westhof E."/>
            <person name="Delsuc F."/>
            <person name="Lehrach H."/>
            <person name="Reinhardt R."/>
            <person name="Weissenbach J."/>
            <person name="Roy S.W."/>
            <person name="Artiguenave F."/>
            <person name="Postlethwait J.H."/>
            <person name="Manak J.R."/>
            <person name="Thompson E.M."/>
            <person name="Jaillon O."/>
            <person name="Du Pasquier L."/>
            <person name="Boudinot P."/>
            <person name="Liberles D.A."/>
            <person name="Volff J.N."/>
            <person name="Philippe H."/>
            <person name="Lenhard B."/>
            <person name="Roest Crollius H."/>
            <person name="Wincker P."/>
            <person name="Chourrout D."/>
        </authorList>
    </citation>
    <scope>NUCLEOTIDE SEQUENCE [LARGE SCALE GENOMIC DNA]</scope>
</reference>
<feature type="transmembrane region" description="Helical" evidence="1">
    <location>
        <begin position="117"/>
        <end position="137"/>
    </location>
</feature>
<dbReference type="InterPro" id="IPR015449">
    <property type="entry name" value="K_chnl_Ca-activ_SK"/>
</dbReference>
<evidence type="ECO:0000256" key="1">
    <source>
        <dbReference type="SAM" id="Phobius"/>
    </source>
</evidence>
<organism evidence="2">
    <name type="scientific">Oikopleura dioica</name>
    <name type="common">Tunicate</name>
    <dbReference type="NCBI Taxonomy" id="34765"/>
    <lineage>
        <taxon>Eukaryota</taxon>
        <taxon>Metazoa</taxon>
        <taxon>Chordata</taxon>
        <taxon>Tunicata</taxon>
        <taxon>Appendicularia</taxon>
        <taxon>Copelata</taxon>
        <taxon>Oikopleuridae</taxon>
        <taxon>Oikopleura</taxon>
    </lineage>
</organism>
<dbReference type="AlphaFoldDB" id="E4Z0N2"/>
<dbReference type="EMBL" id="FN656350">
    <property type="protein sequence ID" value="CBY41260.1"/>
    <property type="molecule type" value="Genomic_DNA"/>
</dbReference>
<keyword evidence="1" id="KW-1133">Transmembrane helix</keyword>
<feature type="transmembrane region" description="Helical" evidence="1">
    <location>
        <begin position="144"/>
        <end position="163"/>
    </location>
</feature>
<dbReference type="GO" id="GO:0016286">
    <property type="term" value="F:small conductance calcium-activated potassium channel activity"/>
    <property type="evidence" value="ECO:0007669"/>
    <property type="project" value="InterPro"/>
</dbReference>
<evidence type="ECO:0008006" key="3">
    <source>
        <dbReference type="Google" id="ProtNLM"/>
    </source>
</evidence>
<dbReference type="Gene3D" id="1.10.287.70">
    <property type="match status" value="1"/>
</dbReference>
<dbReference type="SUPFAM" id="SSF81324">
    <property type="entry name" value="Voltage-gated potassium channels"/>
    <property type="match status" value="1"/>
</dbReference>
<name>E4Z0N2_OIKDI</name>
<proteinExistence type="predicted"/>